<gene>
    <name evidence="2" type="ORF">BOTNAR_0611g00010</name>
</gene>
<protein>
    <submittedName>
        <fullName evidence="2">Uncharacterized protein</fullName>
    </submittedName>
</protein>
<sequence>MPIPQIVFSPGTAAGTSARPQPACPGRRRGNLGYDIPVECHRPEPNCLEPYMNTLLHTGEAVAVLATAGKPARLGHVN</sequence>
<reference evidence="2 3" key="1">
    <citation type="submission" date="2017-12" db="EMBL/GenBank/DDBJ databases">
        <title>Comparative genomics of Botrytis spp.</title>
        <authorList>
            <person name="Valero-Jimenez C.A."/>
            <person name="Tapia P."/>
            <person name="Veloso J."/>
            <person name="Silva-Moreno E."/>
            <person name="Staats M."/>
            <person name="Valdes J.H."/>
            <person name="Van Kan J.A.L."/>
        </authorList>
    </citation>
    <scope>NUCLEOTIDE SEQUENCE [LARGE SCALE GENOMIC DNA]</scope>
    <source>
        <strain evidence="2 3">MUCL2120</strain>
    </source>
</reference>
<dbReference type="Proteomes" id="UP000297452">
    <property type="component" value="Unassembled WGS sequence"/>
</dbReference>
<name>A0A4Z1HBD1_9HELO</name>
<organism evidence="2 3">
    <name type="scientific">Botryotinia narcissicola</name>
    <dbReference type="NCBI Taxonomy" id="278944"/>
    <lineage>
        <taxon>Eukaryota</taxon>
        <taxon>Fungi</taxon>
        <taxon>Dikarya</taxon>
        <taxon>Ascomycota</taxon>
        <taxon>Pezizomycotina</taxon>
        <taxon>Leotiomycetes</taxon>
        <taxon>Helotiales</taxon>
        <taxon>Sclerotiniaceae</taxon>
        <taxon>Botryotinia</taxon>
    </lineage>
</organism>
<dbReference type="EMBL" id="PQXJ01000610">
    <property type="protein sequence ID" value="TGO46135.1"/>
    <property type="molecule type" value="Genomic_DNA"/>
</dbReference>
<feature type="region of interest" description="Disordered" evidence="1">
    <location>
        <begin position="1"/>
        <end position="28"/>
    </location>
</feature>
<accession>A0A4Z1HBD1</accession>
<evidence type="ECO:0000313" key="3">
    <source>
        <dbReference type="Proteomes" id="UP000297452"/>
    </source>
</evidence>
<comment type="caution">
    <text evidence="2">The sequence shown here is derived from an EMBL/GenBank/DDBJ whole genome shotgun (WGS) entry which is preliminary data.</text>
</comment>
<evidence type="ECO:0000313" key="2">
    <source>
        <dbReference type="EMBL" id="TGO46135.1"/>
    </source>
</evidence>
<proteinExistence type="predicted"/>
<dbReference type="AlphaFoldDB" id="A0A4Z1HBD1"/>
<keyword evidence="3" id="KW-1185">Reference proteome</keyword>
<evidence type="ECO:0000256" key="1">
    <source>
        <dbReference type="SAM" id="MobiDB-lite"/>
    </source>
</evidence>